<dbReference type="AlphaFoldDB" id="A0AAV6NSN4"/>
<sequence length="136" mass="15777">MRMNRRKSMRYWMEEMSTKIRFAGSVRRKGRSGRSEYLDLEEDHSQSGGNEREIGHDFVNSHQPFTPQNGEQAFQHLSSKVPESEGQVLSNILQLKHFPLAFNFGLLDIMLGFSINIAPDDRWPMAIKTAMNLEQY</sequence>
<keyword evidence="3" id="KW-1185">Reference proteome</keyword>
<gene>
    <name evidence="2" type="ORF">SDJN03_07442</name>
</gene>
<dbReference type="Proteomes" id="UP000685013">
    <property type="component" value="Chromosome 4"/>
</dbReference>
<evidence type="ECO:0000256" key="1">
    <source>
        <dbReference type="SAM" id="MobiDB-lite"/>
    </source>
</evidence>
<protein>
    <submittedName>
        <fullName evidence="2">Uncharacterized protein</fullName>
    </submittedName>
</protein>
<feature type="non-terminal residue" evidence="2">
    <location>
        <position position="1"/>
    </location>
</feature>
<organism evidence="2 3">
    <name type="scientific">Cucurbita argyrosperma subsp. sororia</name>
    <dbReference type="NCBI Taxonomy" id="37648"/>
    <lineage>
        <taxon>Eukaryota</taxon>
        <taxon>Viridiplantae</taxon>
        <taxon>Streptophyta</taxon>
        <taxon>Embryophyta</taxon>
        <taxon>Tracheophyta</taxon>
        <taxon>Spermatophyta</taxon>
        <taxon>Magnoliopsida</taxon>
        <taxon>eudicotyledons</taxon>
        <taxon>Gunneridae</taxon>
        <taxon>Pentapetalae</taxon>
        <taxon>rosids</taxon>
        <taxon>fabids</taxon>
        <taxon>Cucurbitales</taxon>
        <taxon>Cucurbitaceae</taxon>
        <taxon>Cucurbiteae</taxon>
        <taxon>Cucurbita</taxon>
    </lineage>
</organism>
<reference evidence="2 3" key="1">
    <citation type="journal article" date="2021" name="Hortic Res">
        <title>The domestication of Cucurbita argyrosperma as revealed by the genome of its wild relative.</title>
        <authorList>
            <person name="Barrera-Redondo J."/>
            <person name="Sanchez-de la Vega G."/>
            <person name="Aguirre-Liguori J.A."/>
            <person name="Castellanos-Morales G."/>
            <person name="Gutierrez-Guerrero Y.T."/>
            <person name="Aguirre-Dugua X."/>
            <person name="Aguirre-Planter E."/>
            <person name="Tenaillon M.I."/>
            <person name="Lira-Saade R."/>
            <person name="Eguiarte L.E."/>
        </authorList>
    </citation>
    <scope>NUCLEOTIDE SEQUENCE [LARGE SCALE GENOMIC DNA]</scope>
    <source>
        <strain evidence="2">JBR-2021</strain>
    </source>
</reference>
<name>A0AAV6NSN4_9ROSI</name>
<dbReference type="EMBL" id="JAGKQH010000004">
    <property type="protein sequence ID" value="KAG6602209.1"/>
    <property type="molecule type" value="Genomic_DNA"/>
</dbReference>
<comment type="caution">
    <text evidence="2">The sequence shown here is derived from an EMBL/GenBank/DDBJ whole genome shotgun (WGS) entry which is preliminary data.</text>
</comment>
<accession>A0AAV6NSN4</accession>
<proteinExistence type="predicted"/>
<feature type="region of interest" description="Disordered" evidence="1">
    <location>
        <begin position="31"/>
        <end position="57"/>
    </location>
</feature>
<evidence type="ECO:0000313" key="2">
    <source>
        <dbReference type="EMBL" id="KAG6602209.1"/>
    </source>
</evidence>
<evidence type="ECO:0000313" key="3">
    <source>
        <dbReference type="Proteomes" id="UP000685013"/>
    </source>
</evidence>